<keyword evidence="5 9" id="KW-0784">Thiamine biosynthesis</keyword>
<evidence type="ECO:0000256" key="2">
    <source>
        <dbReference type="ARBA" id="ARBA00022679"/>
    </source>
</evidence>
<evidence type="ECO:0000256" key="5">
    <source>
        <dbReference type="ARBA" id="ARBA00022977"/>
    </source>
</evidence>
<feature type="binding site" evidence="9">
    <location>
        <position position="71"/>
    </location>
    <ligand>
        <name>Mg(2+)</name>
        <dbReference type="ChEBI" id="CHEBI:18420"/>
    </ligand>
</feature>
<protein>
    <recommendedName>
        <fullName evidence="9">Thiamine-phosphate synthase</fullName>
        <shortName evidence="9">TP synthase</shortName>
        <shortName evidence="9">TPS</shortName>
        <ecNumber evidence="9">2.5.1.3</ecNumber>
    </recommendedName>
    <alternativeName>
        <fullName evidence="9">Thiamine-phosphate pyrophosphorylase</fullName>
        <shortName evidence="9">TMP pyrophosphorylase</shortName>
        <shortName evidence="9">TMP-PPase</shortName>
    </alternativeName>
</protein>
<comment type="caution">
    <text evidence="13">The sequence shown here is derived from an EMBL/GenBank/DDBJ whole genome shotgun (WGS) entry which is preliminary data.</text>
</comment>
<dbReference type="InterPro" id="IPR034291">
    <property type="entry name" value="TMP_synthase"/>
</dbReference>
<dbReference type="Proteomes" id="UP000249046">
    <property type="component" value="Unassembled WGS sequence"/>
</dbReference>
<accession>A0A2W5KI80</accession>
<feature type="domain" description="Thiamine phosphate synthase/TenI" evidence="12">
    <location>
        <begin position="11"/>
        <end position="187"/>
    </location>
</feature>
<dbReference type="InterPro" id="IPR036206">
    <property type="entry name" value="ThiamineP_synth_sf"/>
</dbReference>
<dbReference type="SUPFAM" id="SSF51391">
    <property type="entry name" value="Thiamin phosphate synthase"/>
    <property type="match status" value="1"/>
</dbReference>
<evidence type="ECO:0000256" key="9">
    <source>
        <dbReference type="HAMAP-Rule" id="MF_00097"/>
    </source>
</evidence>
<reference evidence="13 14" key="1">
    <citation type="submission" date="2017-08" db="EMBL/GenBank/DDBJ databases">
        <title>Infants hospitalized years apart are colonized by the same room-sourced microbial strains.</title>
        <authorList>
            <person name="Brooks B."/>
            <person name="Olm M.R."/>
            <person name="Firek B.A."/>
            <person name="Baker R."/>
            <person name="Thomas B.C."/>
            <person name="Morowitz M.J."/>
            <person name="Banfield J.F."/>
        </authorList>
    </citation>
    <scope>NUCLEOTIDE SEQUENCE [LARGE SCALE GENOMIC DNA]</scope>
    <source>
        <strain evidence="13">S2_005_003_R2_42</strain>
    </source>
</reference>
<proteinExistence type="inferred from homology"/>
<name>A0A2W5KI80_9GAMM</name>
<dbReference type="EC" id="2.5.1.3" evidence="9"/>
<evidence type="ECO:0000259" key="12">
    <source>
        <dbReference type="Pfam" id="PF02581"/>
    </source>
</evidence>
<feature type="binding site" evidence="9">
    <location>
        <begin position="136"/>
        <end position="138"/>
    </location>
    <ligand>
        <name>2-[(2R,5Z)-2-carboxy-4-methylthiazol-5(2H)-ylidene]ethyl phosphate</name>
        <dbReference type="ChEBI" id="CHEBI:62899"/>
    </ligand>
</feature>
<comment type="pathway">
    <text evidence="1 9 11">Cofactor biosynthesis; thiamine diphosphate biosynthesis; thiamine phosphate from 4-amino-2-methyl-5-diphosphomethylpyrimidine and 4-methyl-5-(2-phosphoethyl)-thiazole: step 1/1.</text>
</comment>
<dbReference type="GO" id="GO:0004789">
    <property type="term" value="F:thiamine-phosphate diphosphorylase activity"/>
    <property type="evidence" value="ECO:0007669"/>
    <property type="project" value="UniProtKB-UniRule"/>
</dbReference>
<feature type="binding site" evidence="9">
    <location>
        <position position="165"/>
    </location>
    <ligand>
        <name>2-[(2R,5Z)-2-carboxy-4-methylthiazol-5(2H)-ylidene]ethyl phosphate</name>
        <dbReference type="ChEBI" id="CHEBI:62899"/>
    </ligand>
</feature>
<feature type="binding site" evidence="9">
    <location>
        <position position="90"/>
    </location>
    <ligand>
        <name>Mg(2+)</name>
        <dbReference type="ChEBI" id="CHEBI:18420"/>
    </ligand>
</feature>
<organism evidence="13 14">
    <name type="scientific">Rhodanobacter denitrificans</name>
    <dbReference type="NCBI Taxonomy" id="666685"/>
    <lineage>
        <taxon>Bacteria</taxon>
        <taxon>Pseudomonadati</taxon>
        <taxon>Pseudomonadota</taxon>
        <taxon>Gammaproteobacteria</taxon>
        <taxon>Lysobacterales</taxon>
        <taxon>Rhodanobacteraceae</taxon>
        <taxon>Rhodanobacter</taxon>
    </lineage>
</organism>
<comment type="catalytic activity">
    <reaction evidence="7 9 10">
        <text>2-(2-carboxy-4-methylthiazol-5-yl)ethyl phosphate + 4-amino-2-methyl-5-(diphosphooxymethyl)pyrimidine + 2 H(+) = thiamine phosphate + CO2 + diphosphate</text>
        <dbReference type="Rhea" id="RHEA:47848"/>
        <dbReference type="ChEBI" id="CHEBI:15378"/>
        <dbReference type="ChEBI" id="CHEBI:16526"/>
        <dbReference type="ChEBI" id="CHEBI:33019"/>
        <dbReference type="ChEBI" id="CHEBI:37575"/>
        <dbReference type="ChEBI" id="CHEBI:57841"/>
        <dbReference type="ChEBI" id="CHEBI:62890"/>
        <dbReference type="EC" id="2.5.1.3"/>
    </reaction>
</comment>
<dbReference type="PANTHER" id="PTHR20857:SF15">
    <property type="entry name" value="THIAMINE-PHOSPHATE SYNTHASE"/>
    <property type="match status" value="1"/>
</dbReference>
<dbReference type="GO" id="GO:0005737">
    <property type="term" value="C:cytoplasm"/>
    <property type="evidence" value="ECO:0007669"/>
    <property type="project" value="TreeGrafter"/>
</dbReference>
<evidence type="ECO:0000256" key="4">
    <source>
        <dbReference type="ARBA" id="ARBA00022842"/>
    </source>
</evidence>
<keyword evidence="2 9" id="KW-0808">Transferase</keyword>
<dbReference type="InterPro" id="IPR013785">
    <property type="entry name" value="Aldolase_TIM"/>
</dbReference>
<dbReference type="InterPro" id="IPR022998">
    <property type="entry name" value="ThiamineP_synth_TenI"/>
</dbReference>
<comment type="cofactor">
    <cofactor evidence="9">
        <name>Mg(2+)</name>
        <dbReference type="ChEBI" id="CHEBI:18420"/>
    </cofactor>
    <text evidence="9">Binds 1 Mg(2+) ion per subunit.</text>
</comment>
<feature type="binding site" evidence="9">
    <location>
        <begin position="38"/>
        <end position="42"/>
    </location>
    <ligand>
        <name>4-amino-2-methyl-5-(diphosphooxymethyl)pyrimidine</name>
        <dbReference type="ChEBI" id="CHEBI:57841"/>
    </ligand>
</feature>
<dbReference type="GO" id="GO:0000287">
    <property type="term" value="F:magnesium ion binding"/>
    <property type="evidence" value="ECO:0007669"/>
    <property type="project" value="UniProtKB-UniRule"/>
</dbReference>
<dbReference type="UniPathway" id="UPA00060">
    <property type="reaction ID" value="UER00141"/>
</dbReference>
<evidence type="ECO:0000313" key="13">
    <source>
        <dbReference type="EMBL" id="PZQ16622.1"/>
    </source>
</evidence>
<comment type="function">
    <text evidence="9">Condenses 4-methyl-5-(beta-hydroxyethyl)thiazole monophosphate (THZ-P) and 2-methyl-4-amino-5-hydroxymethyl pyrimidine pyrophosphate (HMP-PP) to form thiamine monophosphate (TMP).</text>
</comment>
<feature type="binding site" evidence="9">
    <location>
        <position position="139"/>
    </location>
    <ligand>
        <name>4-amino-2-methyl-5-(diphosphooxymethyl)pyrimidine</name>
        <dbReference type="ChEBI" id="CHEBI:57841"/>
    </ligand>
</feature>
<comment type="catalytic activity">
    <reaction evidence="8 9 10">
        <text>2-[(2R,5Z)-2-carboxy-4-methylthiazol-5(2H)-ylidene]ethyl phosphate + 4-amino-2-methyl-5-(diphosphooxymethyl)pyrimidine + 2 H(+) = thiamine phosphate + CO2 + diphosphate</text>
        <dbReference type="Rhea" id="RHEA:47844"/>
        <dbReference type="ChEBI" id="CHEBI:15378"/>
        <dbReference type="ChEBI" id="CHEBI:16526"/>
        <dbReference type="ChEBI" id="CHEBI:33019"/>
        <dbReference type="ChEBI" id="CHEBI:37575"/>
        <dbReference type="ChEBI" id="CHEBI:57841"/>
        <dbReference type="ChEBI" id="CHEBI:62899"/>
        <dbReference type="EC" id="2.5.1.3"/>
    </reaction>
</comment>
<evidence type="ECO:0000256" key="11">
    <source>
        <dbReference type="RuleBase" id="RU004253"/>
    </source>
</evidence>
<dbReference type="HAMAP" id="MF_00097">
    <property type="entry name" value="TMP_synthase"/>
    <property type="match status" value="1"/>
</dbReference>
<feature type="binding site" evidence="9">
    <location>
        <begin position="185"/>
        <end position="186"/>
    </location>
    <ligand>
        <name>2-[(2R,5Z)-2-carboxy-4-methylthiazol-5(2H)-ylidene]ethyl phosphate</name>
        <dbReference type="ChEBI" id="CHEBI:62899"/>
    </ligand>
</feature>
<dbReference type="NCBIfam" id="TIGR00693">
    <property type="entry name" value="thiE"/>
    <property type="match status" value="1"/>
</dbReference>
<keyword evidence="3 9" id="KW-0479">Metal-binding</keyword>
<dbReference type="Gene3D" id="3.20.20.70">
    <property type="entry name" value="Aldolase class I"/>
    <property type="match status" value="1"/>
</dbReference>
<evidence type="ECO:0000256" key="3">
    <source>
        <dbReference type="ARBA" id="ARBA00022723"/>
    </source>
</evidence>
<evidence type="ECO:0000256" key="7">
    <source>
        <dbReference type="ARBA" id="ARBA00047851"/>
    </source>
</evidence>
<gene>
    <name evidence="9" type="primary">thiE</name>
    <name evidence="13" type="ORF">DI564_08350</name>
</gene>
<evidence type="ECO:0000256" key="1">
    <source>
        <dbReference type="ARBA" id="ARBA00005165"/>
    </source>
</evidence>
<dbReference type="GO" id="GO:0009229">
    <property type="term" value="P:thiamine diphosphate biosynthetic process"/>
    <property type="evidence" value="ECO:0007669"/>
    <property type="project" value="UniProtKB-UniRule"/>
</dbReference>
<evidence type="ECO:0000313" key="14">
    <source>
        <dbReference type="Proteomes" id="UP000249046"/>
    </source>
</evidence>
<dbReference type="GO" id="GO:0009228">
    <property type="term" value="P:thiamine biosynthetic process"/>
    <property type="evidence" value="ECO:0007669"/>
    <property type="project" value="UniProtKB-KW"/>
</dbReference>
<dbReference type="EMBL" id="QFPO01000005">
    <property type="protein sequence ID" value="PZQ16622.1"/>
    <property type="molecule type" value="Genomic_DNA"/>
</dbReference>
<feature type="binding site" evidence="9">
    <location>
        <position position="109"/>
    </location>
    <ligand>
        <name>4-amino-2-methyl-5-(diphosphooxymethyl)pyrimidine</name>
        <dbReference type="ChEBI" id="CHEBI:57841"/>
    </ligand>
</feature>
<comment type="similarity">
    <text evidence="9 10">Belongs to the thiamine-phosphate synthase family.</text>
</comment>
<sequence>MLTHLERRRGLYAITDGPRGDLLEVCAAALAGGVRLLQYRDKTTDASRRHAEAAALLRLCRAHDVPLIVNDDVLLAQAVGADGVHLGEDDSDPAQARERLGPEAIIGASCYDSLDRAADMARRGASYLAFGAFFASPTKPGARHASTALLRAARSLDRPLVAIGGITPDNARGLIDAGADFVAAITGVFGADDVRSAAARYASLFTDATDIR</sequence>
<dbReference type="PANTHER" id="PTHR20857">
    <property type="entry name" value="THIAMINE-PHOSPHATE PYROPHOSPHORYLASE"/>
    <property type="match status" value="1"/>
</dbReference>
<dbReference type="Pfam" id="PF02581">
    <property type="entry name" value="TMP-TENI"/>
    <property type="match status" value="1"/>
</dbReference>
<keyword evidence="4 9" id="KW-0460">Magnesium</keyword>
<evidence type="ECO:0000256" key="8">
    <source>
        <dbReference type="ARBA" id="ARBA00047883"/>
    </source>
</evidence>
<feature type="binding site" evidence="9">
    <location>
        <position position="70"/>
    </location>
    <ligand>
        <name>4-amino-2-methyl-5-(diphosphooxymethyl)pyrimidine</name>
        <dbReference type="ChEBI" id="CHEBI:57841"/>
    </ligand>
</feature>
<evidence type="ECO:0000256" key="6">
    <source>
        <dbReference type="ARBA" id="ARBA00047334"/>
    </source>
</evidence>
<evidence type="ECO:0000256" key="10">
    <source>
        <dbReference type="RuleBase" id="RU003826"/>
    </source>
</evidence>
<dbReference type="CDD" id="cd00564">
    <property type="entry name" value="TMP_TenI"/>
    <property type="match status" value="1"/>
</dbReference>
<dbReference type="AlphaFoldDB" id="A0A2W5KI80"/>
<comment type="catalytic activity">
    <reaction evidence="6 9 10">
        <text>4-methyl-5-(2-phosphooxyethyl)-thiazole + 4-amino-2-methyl-5-(diphosphooxymethyl)pyrimidine + H(+) = thiamine phosphate + diphosphate</text>
        <dbReference type="Rhea" id="RHEA:22328"/>
        <dbReference type="ChEBI" id="CHEBI:15378"/>
        <dbReference type="ChEBI" id="CHEBI:33019"/>
        <dbReference type="ChEBI" id="CHEBI:37575"/>
        <dbReference type="ChEBI" id="CHEBI:57841"/>
        <dbReference type="ChEBI" id="CHEBI:58296"/>
        <dbReference type="EC" id="2.5.1.3"/>
    </reaction>
</comment>